<comment type="caution">
    <text evidence="1">The sequence shown here is derived from an EMBL/GenBank/DDBJ whole genome shotgun (WGS) entry which is preliminary data.</text>
</comment>
<protein>
    <submittedName>
        <fullName evidence="1">Uncharacterized protein</fullName>
    </submittedName>
</protein>
<reference evidence="1 2" key="1">
    <citation type="submission" date="2020-08" db="EMBL/GenBank/DDBJ databases">
        <title>Genomic Encyclopedia of Type Strains, Phase IV (KMG-IV): sequencing the most valuable type-strain genomes for metagenomic binning, comparative biology and taxonomic classification.</title>
        <authorList>
            <person name="Goeker M."/>
        </authorList>
    </citation>
    <scope>NUCLEOTIDE SEQUENCE [LARGE SCALE GENOMIC DNA]</scope>
    <source>
        <strain evidence="1 2">DSM 102189</strain>
    </source>
</reference>
<sequence>MHAPHVLDDLQIERIAAGLVDCSLPATEWTHAAHFAAALWLLRHRPGFNAAAMAPVIQRYNLACGNRNTDTSGYHETITRASLAAAAAALAAQPHAALPMVLDRLLAGPCGRSDWLLAHWRHETLFTPEARRHWVPPDLDRMPFPL</sequence>
<keyword evidence="2" id="KW-1185">Reference proteome</keyword>
<dbReference type="Proteomes" id="UP000538147">
    <property type="component" value="Unassembled WGS sequence"/>
</dbReference>
<gene>
    <name evidence="1" type="ORF">FHS79_002670</name>
</gene>
<dbReference type="EMBL" id="JACIIV010000019">
    <property type="protein sequence ID" value="MBB6228483.1"/>
    <property type="molecule type" value="Genomic_DNA"/>
</dbReference>
<proteinExistence type="predicted"/>
<name>A0A841LBX9_9SPHN</name>
<evidence type="ECO:0000313" key="1">
    <source>
        <dbReference type="EMBL" id="MBB6228483.1"/>
    </source>
</evidence>
<organism evidence="1 2">
    <name type="scientific">Polymorphobacter multimanifer</name>
    <dbReference type="NCBI Taxonomy" id="1070431"/>
    <lineage>
        <taxon>Bacteria</taxon>
        <taxon>Pseudomonadati</taxon>
        <taxon>Pseudomonadota</taxon>
        <taxon>Alphaproteobacteria</taxon>
        <taxon>Sphingomonadales</taxon>
        <taxon>Sphingosinicellaceae</taxon>
        <taxon>Polymorphobacter</taxon>
    </lineage>
</organism>
<evidence type="ECO:0000313" key="2">
    <source>
        <dbReference type="Proteomes" id="UP000538147"/>
    </source>
</evidence>
<dbReference type="RefSeq" id="WP_184200870.1">
    <property type="nucleotide sequence ID" value="NZ_BMOX01000038.1"/>
</dbReference>
<accession>A0A841LBX9</accession>
<dbReference type="AlphaFoldDB" id="A0A841LBX9"/>